<dbReference type="Proteomes" id="UP001208938">
    <property type="component" value="Unassembled WGS sequence"/>
</dbReference>
<dbReference type="SMART" id="SM00091">
    <property type="entry name" value="PAS"/>
    <property type="match status" value="2"/>
</dbReference>
<comment type="caution">
    <text evidence="9">The sequence shown here is derived from an EMBL/GenBank/DDBJ whole genome shotgun (WGS) entry which is preliminary data.</text>
</comment>
<feature type="domain" description="Histidine kinase" evidence="6">
    <location>
        <begin position="386"/>
        <end position="605"/>
    </location>
</feature>
<dbReference type="InterPro" id="IPR004358">
    <property type="entry name" value="Sig_transdc_His_kin-like_C"/>
</dbReference>
<dbReference type="PANTHER" id="PTHR43047:SF72">
    <property type="entry name" value="OSMOSENSING HISTIDINE PROTEIN KINASE SLN1"/>
    <property type="match status" value="1"/>
</dbReference>
<dbReference type="InterPro" id="IPR003594">
    <property type="entry name" value="HATPase_dom"/>
</dbReference>
<dbReference type="InterPro" id="IPR035965">
    <property type="entry name" value="PAS-like_dom_sf"/>
</dbReference>
<dbReference type="InterPro" id="IPR000014">
    <property type="entry name" value="PAS"/>
</dbReference>
<evidence type="ECO:0000313" key="9">
    <source>
        <dbReference type="EMBL" id="MCW1932523.1"/>
    </source>
</evidence>
<evidence type="ECO:0000259" key="7">
    <source>
        <dbReference type="PROSITE" id="PS50112"/>
    </source>
</evidence>
<dbReference type="SUPFAM" id="SSF47384">
    <property type="entry name" value="Homodimeric domain of signal transducing histidine kinase"/>
    <property type="match status" value="1"/>
</dbReference>
<dbReference type="InterPro" id="IPR003661">
    <property type="entry name" value="HisK_dim/P_dom"/>
</dbReference>
<dbReference type="InterPro" id="IPR036890">
    <property type="entry name" value="HATPase_C_sf"/>
</dbReference>
<evidence type="ECO:0000313" key="10">
    <source>
        <dbReference type="Proteomes" id="UP001208938"/>
    </source>
</evidence>
<dbReference type="PROSITE" id="PS50113">
    <property type="entry name" value="PAC"/>
    <property type="match status" value="2"/>
</dbReference>
<protein>
    <recommendedName>
        <fullName evidence="2">histidine kinase</fullName>
        <ecNumber evidence="2">2.7.13.3</ecNumber>
    </recommendedName>
</protein>
<dbReference type="NCBIfam" id="TIGR00229">
    <property type="entry name" value="sensory_box"/>
    <property type="match status" value="2"/>
</dbReference>
<dbReference type="CDD" id="cd00082">
    <property type="entry name" value="HisKA"/>
    <property type="match status" value="1"/>
</dbReference>
<feature type="domain" description="PAC" evidence="8">
    <location>
        <begin position="330"/>
        <end position="382"/>
    </location>
</feature>
<dbReference type="SUPFAM" id="SSF55874">
    <property type="entry name" value="ATPase domain of HSP90 chaperone/DNA topoisomerase II/histidine kinase"/>
    <property type="match status" value="1"/>
</dbReference>
<dbReference type="SUPFAM" id="SSF55785">
    <property type="entry name" value="PYP-like sensor domain (PAS domain)"/>
    <property type="match status" value="3"/>
</dbReference>
<feature type="domain" description="PAS" evidence="7">
    <location>
        <begin position="17"/>
        <end position="76"/>
    </location>
</feature>
<evidence type="ECO:0000259" key="8">
    <source>
        <dbReference type="PROSITE" id="PS50113"/>
    </source>
</evidence>
<keyword evidence="3" id="KW-0597">Phosphoprotein</keyword>
<feature type="domain" description="PAS" evidence="7">
    <location>
        <begin position="256"/>
        <end position="311"/>
    </location>
</feature>
<proteinExistence type="predicted"/>
<evidence type="ECO:0000259" key="6">
    <source>
        <dbReference type="PROSITE" id="PS50109"/>
    </source>
</evidence>
<keyword evidence="5" id="KW-0418">Kinase</keyword>
<organism evidence="9 10">
    <name type="scientific">Pararhodobacter zhoushanensis</name>
    <dbReference type="NCBI Taxonomy" id="2479545"/>
    <lineage>
        <taxon>Bacteria</taxon>
        <taxon>Pseudomonadati</taxon>
        <taxon>Pseudomonadota</taxon>
        <taxon>Alphaproteobacteria</taxon>
        <taxon>Rhodobacterales</taxon>
        <taxon>Paracoccaceae</taxon>
        <taxon>Pararhodobacter</taxon>
    </lineage>
</organism>
<dbReference type="InterPro" id="IPR005467">
    <property type="entry name" value="His_kinase_dom"/>
</dbReference>
<dbReference type="PROSITE" id="PS50109">
    <property type="entry name" value="HIS_KIN"/>
    <property type="match status" value="1"/>
</dbReference>
<evidence type="ECO:0000256" key="5">
    <source>
        <dbReference type="ARBA" id="ARBA00022777"/>
    </source>
</evidence>
<dbReference type="InterPro" id="IPR000700">
    <property type="entry name" value="PAS-assoc_C"/>
</dbReference>
<evidence type="ECO:0000256" key="2">
    <source>
        <dbReference type="ARBA" id="ARBA00012438"/>
    </source>
</evidence>
<dbReference type="Pfam" id="PF02518">
    <property type="entry name" value="HATPase_c"/>
    <property type="match status" value="1"/>
</dbReference>
<evidence type="ECO:0000256" key="4">
    <source>
        <dbReference type="ARBA" id="ARBA00022679"/>
    </source>
</evidence>
<dbReference type="SMART" id="SM00086">
    <property type="entry name" value="PAC"/>
    <property type="match status" value="3"/>
</dbReference>
<dbReference type="Gene3D" id="3.30.565.10">
    <property type="entry name" value="Histidine kinase-like ATPase, C-terminal domain"/>
    <property type="match status" value="1"/>
</dbReference>
<dbReference type="PANTHER" id="PTHR43047">
    <property type="entry name" value="TWO-COMPONENT HISTIDINE PROTEIN KINASE"/>
    <property type="match status" value="1"/>
</dbReference>
<dbReference type="EC" id="2.7.13.3" evidence="2"/>
<dbReference type="Gene3D" id="3.30.450.20">
    <property type="entry name" value="PAS domain"/>
    <property type="match status" value="3"/>
</dbReference>
<keyword evidence="10" id="KW-1185">Reference proteome</keyword>
<dbReference type="Pfam" id="PF00512">
    <property type="entry name" value="HisKA"/>
    <property type="match status" value="1"/>
</dbReference>
<evidence type="ECO:0000256" key="1">
    <source>
        <dbReference type="ARBA" id="ARBA00000085"/>
    </source>
</evidence>
<gene>
    <name evidence="9" type="ORF">OKW52_09700</name>
</gene>
<dbReference type="Gene3D" id="1.10.287.130">
    <property type="match status" value="1"/>
</dbReference>
<feature type="domain" description="PAC" evidence="8">
    <location>
        <begin position="201"/>
        <end position="255"/>
    </location>
</feature>
<dbReference type="InterPro" id="IPR036097">
    <property type="entry name" value="HisK_dim/P_sf"/>
</dbReference>
<dbReference type="InterPro" id="IPR013655">
    <property type="entry name" value="PAS_fold_3"/>
</dbReference>
<dbReference type="Pfam" id="PF08447">
    <property type="entry name" value="PAS_3"/>
    <property type="match status" value="1"/>
</dbReference>
<keyword evidence="4" id="KW-0808">Transferase</keyword>
<dbReference type="InterPro" id="IPR001610">
    <property type="entry name" value="PAC"/>
</dbReference>
<sequence length="623" mass="69269">MDAQCADDAFQTLGICLLTIDTGGTIDKCTPEAAQLFGYARDEMRGLPLARLLPDLALERARSVISREIDDASASGVSGRCKDGTELTLQYFIKRVKNPVGTSHFTLVVNDIGDQAEPLKKLHHDLMLSDLAIRGAGIGVVEFFPDSMVVSTSPIAQDILEIKATDPAEMRQEWRSRVHPDDLEIALSPTQILMTSKLDQASCEYRFRKPDDQSWRWIRAGLFVTERKPDGTPRIVASTLIDVTERKRHELALMRSNEQFRLAFDNAPIGKAIVNLDGTIHSVNTAFCSLYGYSETMLVDKEFNSFLLHEDIDSDVGQLELLKAGEIPSYRIEKRLVRGDGAIVWGLMSVALIKAINGDPESFIVQIVDVTEHRRLIELKNEFVATVSHELRTPLTSIVGALSLLTSFTDENYSDQTQRLLYIAQQNGNRLRALIDDILDFEKYSSGQVTFTLTETPILPMIEDAVMANTPIAEKYDVTCNVISLSRRLNGYTDQKRFHQIMANLLSNATKFANKGSVVDIMVERTGDFVRVAVKNQGVGISDAFRKRIFKPFSQAEQSATRSRGGTGLGLSIVKQIVEQSGGEVGYDSVPNGFTTFWFTIPTKRPVPRTSAVRDETVYESGN</sequence>
<dbReference type="PRINTS" id="PR00344">
    <property type="entry name" value="BCTRLSENSOR"/>
</dbReference>
<comment type="catalytic activity">
    <reaction evidence="1">
        <text>ATP + protein L-histidine = ADP + protein N-phospho-L-histidine.</text>
        <dbReference type="EC" id="2.7.13.3"/>
    </reaction>
</comment>
<dbReference type="RefSeq" id="WP_264505516.1">
    <property type="nucleotide sequence ID" value="NZ_JAPDFL010000001.1"/>
</dbReference>
<dbReference type="PROSITE" id="PS50112">
    <property type="entry name" value="PAS"/>
    <property type="match status" value="2"/>
</dbReference>
<reference evidence="9 10" key="1">
    <citation type="submission" date="2022-10" db="EMBL/GenBank/DDBJ databases">
        <title>Pararhodobacter sp. nov., isolated from marine algae.</title>
        <authorList>
            <person name="Choi B.J."/>
            <person name="Kim J.M."/>
            <person name="Lee J.K."/>
            <person name="Choi D.G."/>
            <person name="Jeon C.O."/>
        </authorList>
    </citation>
    <scope>NUCLEOTIDE SEQUENCE [LARGE SCALE GENOMIC DNA]</scope>
    <source>
        <strain evidence="9 10">ZQ420</strain>
    </source>
</reference>
<dbReference type="CDD" id="cd00130">
    <property type="entry name" value="PAS"/>
    <property type="match status" value="2"/>
</dbReference>
<evidence type="ECO:0000256" key="3">
    <source>
        <dbReference type="ARBA" id="ARBA00022553"/>
    </source>
</evidence>
<dbReference type="SMART" id="SM00388">
    <property type="entry name" value="HisKA"/>
    <property type="match status" value="1"/>
</dbReference>
<dbReference type="EMBL" id="JAPDFL010000001">
    <property type="protein sequence ID" value="MCW1932523.1"/>
    <property type="molecule type" value="Genomic_DNA"/>
</dbReference>
<dbReference type="SMART" id="SM00387">
    <property type="entry name" value="HATPase_c"/>
    <property type="match status" value="1"/>
</dbReference>
<accession>A0ABT3GYB4</accession>
<name>A0ABT3GYB4_9RHOB</name>
<dbReference type="Pfam" id="PF13426">
    <property type="entry name" value="PAS_9"/>
    <property type="match status" value="2"/>
</dbReference>